<evidence type="ECO:0000313" key="4">
    <source>
        <dbReference type="Proteomes" id="UP001484535"/>
    </source>
</evidence>
<gene>
    <name evidence="3" type="ORF">ABDJ38_00165</name>
</gene>
<dbReference type="EMBL" id="JBDLBR010000001">
    <property type="protein sequence ID" value="MEN7535587.1"/>
    <property type="molecule type" value="Genomic_DNA"/>
</dbReference>
<evidence type="ECO:0000256" key="1">
    <source>
        <dbReference type="ARBA" id="ARBA00022679"/>
    </source>
</evidence>
<name>A0ABV0CRT6_9SPHN</name>
<dbReference type="GO" id="GO:0016740">
    <property type="term" value="F:transferase activity"/>
    <property type="evidence" value="ECO:0007669"/>
    <property type="project" value="UniProtKB-KW"/>
</dbReference>
<dbReference type="Gene3D" id="3.40.50.10540">
    <property type="entry name" value="Crotonobetainyl-coa:carnitine coa-transferase, domain 1"/>
    <property type="match status" value="1"/>
</dbReference>
<dbReference type="InterPro" id="IPR023606">
    <property type="entry name" value="CoA-Trfase_III_dom_1_sf"/>
</dbReference>
<dbReference type="PANTHER" id="PTHR48207:SF3">
    <property type="entry name" value="SUCCINATE--HYDROXYMETHYLGLUTARATE COA-TRANSFERASE"/>
    <property type="match status" value="1"/>
</dbReference>
<feature type="region of interest" description="Disordered" evidence="2">
    <location>
        <begin position="351"/>
        <end position="371"/>
    </location>
</feature>
<dbReference type="InterPro" id="IPR044855">
    <property type="entry name" value="CoA-Trfase_III_dom3_sf"/>
</dbReference>
<comment type="caution">
    <text evidence="3">The sequence shown here is derived from an EMBL/GenBank/DDBJ whole genome shotgun (WGS) entry which is preliminary data.</text>
</comment>
<dbReference type="RefSeq" id="WP_346783050.1">
    <property type="nucleotide sequence ID" value="NZ_JBDLBR010000001.1"/>
</dbReference>
<sequence length="385" mass="41813">MKQPLAGIRVADFSHVMAGPFASHLLRLMGAEVIKIEAKRGDQFRNYGSNRALDGMSPAFIAANVGKKSIALDLKDPEEKEIARKIVSRSDVLLENFRPGVIGRLGFAYEEVQKLNPGIIFCSVSGYGQEGPYRDWPAIDNIVQATSGMMMLSGAEGDPPIRVGFPIVDTLTGQTAATAILGALFQRSQTGEGAYIDVSMIDASLAFMTSALTPFLATGSTLKRLGNTGYSELPTAGVFEAQDGRHISLGVVQDNQFMALAKLVGREDWLTDPRYATADERRANFTAMHQELCEIFLTEDSAFWERTLSNAGIPCGKIRLVEEAADLCSEKALLDIDLADYPTGENVRVPNAGFTMSPGQPGTTEAPPKIDENREEILEWLNSES</sequence>
<dbReference type="Pfam" id="PF02515">
    <property type="entry name" value="CoA_transf_3"/>
    <property type="match status" value="1"/>
</dbReference>
<dbReference type="InterPro" id="IPR050483">
    <property type="entry name" value="CoA-transferase_III_domain"/>
</dbReference>
<keyword evidence="1 3" id="KW-0808">Transferase</keyword>
<organism evidence="3 4">
    <name type="scientific">Aurantiacibacter flavus</name>
    <dbReference type="NCBI Taxonomy" id="3145232"/>
    <lineage>
        <taxon>Bacteria</taxon>
        <taxon>Pseudomonadati</taxon>
        <taxon>Pseudomonadota</taxon>
        <taxon>Alphaproteobacteria</taxon>
        <taxon>Sphingomonadales</taxon>
        <taxon>Erythrobacteraceae</taxon>
        <taxon>Aurantiacibacter</taxon>
    </lineage>
</organism>
<proteinExistence type="predicted"/>
<dbReference type="InterPro" id="IPR003673">
    <property type="entry name" value="CoA-Trfase_fam_III"/>
</dbReference>
<dbReference type="Proteomes" id="UP001484535">
    <property type="component" value="Unassembled WGS sequence"/>
</dbReference>
<dbReference type="Gene3D" id="3.30.1540.10">
    <property type="entry name" value="formyl-coa transferase, domain 3"/>
    <property type="match status" value="1"/>
</dbReference>
<accession>A0ABV0CRT6</accession>
<dbReference type="EC" id="2.8.3.-" evidence="3"/>
<reference evidence="3 4" key="1">
    <citation type="submission" date="2024-05" db="EMBL/GenBank/DDBJ databases">
        <authorList>
            <person name="Park S."/>
        </authorList>
    </citation>
    <scope>NUCLEOTIDE SEQUENCE [LARGE SCALE GENOMIC DNA]</scope>
    <source>
        <strain evidence="3 4">DGU5</strain>
    </source>
</reference>
<protein>
    <submittedName>
        <fullName evidence="3">CoA transferase</fullName>
        <ecNumber evidence="3">2.8.3.-</ecNumber>
    </submittedName>
</protein>
<evidence type="ECO:0000256" key="2">
    <source>
        <dbReference type="SAM" id="MobiDB-lite"/>
    </source>
</evidence>
<dbReference type="PANTHER" id="PTHR48207">
    <property type="entry name" value="SUCCINATE--HYDROXYMETHYLGLUTARATE COA-TRANSFERASE"/>
    <property type="match status" value="1"/>
</dbReference>
<keyword evidence="4" id="KW-1185">Reference proteome</keyword>
<dbReference type="SUPFAM" id="SSF89796">
    <property type="entry name" value="CoA-transferase family III (CaiB/BaiF)"/>
    <property type="match status" value="1"/>
</dbReference>
<evidence type="ECO:0000313" key="3">
    <source>
        <dbReference type="EMBL" id="MEN7535587.1"/>
    </source>
</evidence>